<keyword evidence="2" id="KW-0812">Transmembrane</keyword>
<dbReference type="Pfam" id="PF07890">
    <property type="entry name" value="Rrp15p"/>
    <property type="match status" value="1"/>
</dbReference>
<accession>A0A914PIU1</accession>
<evidence type="ECO:0000313" key="5">
    <source>
        <dbReference type="WBParaSite" id="PDA_v2.g18301.t1"/>
    </source>
</evidence>
<keyword evidence="2" id="KW-0472">Membrane</keyword>
<organism evidence="4 5">
    <name type="scientific">Panagrolaimus davidi</name>
    <dbReference type="NCBI Taxonomy" id="227884"/>
    <lineage>
        <taxon>Eukaryota</taxon>
        <taxon>Metazoa</taxon>
        <taxon>Ecdysozoa</taxon>
        <taxon>Nematoda</taxon>
        <taxon>Chromadorea</taxon>
        <taxon>Rhabditida</taxon>
        <taxon>Tylenchina</taxon>
        <taxon>Panagrolaimomorpha</taxon>
        <taxon>Panagrolaimoidea</taxon>
        <taxon>Panagrolaimidae</taxon>
        <taxon>Panagrolaimus</taxon>
    </lineage>
</organism>
<name>A0A914PIU1_9BILA</name>
<dbReference type="Proteomes" id="UP000887578">
    <property type="component" value="Unplaced"/>
</dbReference>
<dbReference type="WBParaSite" id="PDA_v2.g18301.t1">
    <property type="protein sequence ID" value="PDA_v2.g18301.t1"/>
    <property type="gene ID" value="PDA_v2.g18301"/>
</dbReference>
<keyword evidence="4" id="KW-1185">Reference proteome</keyword>
<feature type="region of interest" description="Disordered" evidence="1">
    <location>
        <begin position="153"/>
        <end position="216"/>
    </location>
</feature>
<feature type="compositionally biased region" description="Basic and acidic residues" evidence="1">
    <location>
        <begin position="340"/>
        <end position="351"/>
    </location>
</feature>
<dbReference type="AlphaFoldDB" id="A0A914PIU1"/>
<feature type="compositionally biased region" description="Basic residues" evidence="1">
    <location>
        <begin position="200"/>
        <end position="211"/>
    </location>
</feature>
<reference evidence="5" key="1">
    <citation type="submission" date="2022-11" db="UniProtKB">
        <authorList>
            <consortium name="WormBaseParasite"/>
        </authorList>
    </citation>
    <scope>IDENTIFICATION</scope>
</reference>
<feature type="signal peptide" evidence="3">
    <location>
        <begin position="1"/>
        <end position="26"/>
    </location>
</feature>
<feature type="region of interest" description="Disordered" evidence="1">
    <location>
        <begin position="271"/>
        <end position="351"/>
    </location>
</feature>
<keyword evidence="3" id="KW-0732">Signal</keyword>
<sequence>MKLFSKTFFFCFFVVLSLEFLDSISAAKFHRYGNASNNSGTLGSNIQKQDIRSSDAMLLFERNEHDEKDGEDVILSGTEPINITLTHEILDGNEKGSLLGFWITLGCAILLFLILLFGGIFACPINMTLMASKRPASGDKLVVKTEENFKRKKLQETAASSSSNSEEDDSLSETTDSEEDEKFGVDINAKFQTEEEKAKPTKLTRKQKKKLTRVDRAKKMKQHAAHLKLGMVKPDLVADREKERKLAHIATKGVTQLFNTVAERQLQLEADAKKANAKKPVKKASLVPEPTRPPLSQHLKIRVPMAAPPLQVKKEEESGKFDPNETVTLNDTDTDLPTEAEIKTEPESDSD</sequence>
<evidence type="ECO:0000256" key="2">
    <source>
        <dbReference type="SAM" id="Phobius"/>
    </source>
</evidence>
<feature type="transmembrane region" description="Helical" evidence="2">
    <location>
        <begin position="99"/>
        <end position="125"/>
    </location>
</feature>
<evidence type="ECO:0000313" key="4">
    <source>
        <dbReference type="Proteomes" id="UP000887578"/>
    </source>
</evidence>
<keyword evidence="2" id="KW-1133">Transmembrane helix</keyword>
<evidence type="ECO:0000256" key="1">
    <source>
        <dbReference type="SAM" id="MobiDB-lite"/>
    </source>
</evidence>
<dbReference type="InterPro" id="IPR012459">
    <property type="entry name" value="Rrp15"/>
</dbReference>
<feature type="compositionally biased region" description="Basic and acidic residues" evidence="1">
    <location>
        <begin position="312"/>
        <end position="323"/>
    </location>
</feature>
<feature type="chain" id="PRO_5037066774" evidence="3">
    <location>
        <begin position="27"/>
        <end position="351"/>
    </location>
</feature>
<feature type="compositionally biased region" description="Acidic residues" evidence="1">
    <location>
        <begin position="165"/>
        <end position="181"/>
    </location>
</feature>
<evidence type="ECO:0000256" key="3">
    <source>
        <dbReference type="SAM" id="SignalP"/>
    </source>
</evidence>
<protein>
    <submittedName>
        <fullName evidence="5">RRP15-like protein</fullName>
    </submittedName>
</protein>
<dbReference type="GO" id="GO:0006364">
    <property type="term" value="P:rRNA processing"/>
    <property type="evidence" value="ECO:0007669"/>
    <property type="project" value="InterPro"/>
</dbReference>
<proteinExistence type="predicted"/>